<evidence type="ECO:0000313" key="3">
    <source>
        <dbReference type="EMBL" id="GGJ08121.1"/>
    </source>
</evidence>
<reference evidence="3" key="1">
    <citation type="journal article" date="2014" name="Int. J. Syst. Evol. Microbiol.">
        <title>Complete genome sequence of Corynebacterium casei LMG S-19264T (=DSM 44701T), isolated from a smear-ripened cheese.</title>
        <authorList>
            <consortium name="US DOE Joint Genome Institute (JGI-PGF)"/>
            <person name="Walter F."/>
            <person name="Albersmeier A."/>
            <person name="Kalinowski J."/>
            <person name="Ruckert C."/>
        </authorList>
    </citation>
    <scope>NUCLEOTIDE SEQUENCE</scope>
    <source>
        <strain evidence="3">JCM 18487</strain>
    </source>
</reference>
<dbReference type="InterPro" id="IPR036117">
    <property type="entry name" value="DhaL_dom_sf"/>
</dbReference>
<dbReference type="Pfam" id="PF13684">
    <property type="entry name" value="FakA-like_C"/>
    <property type="match status" value="1"/>
</dbReference>
<feature type="compositionally biased region" description="Polar residues" evidence="1">
    <location>
        <begin position="349"/>
        <end position="361"/>
    </location>
</feature>
<protein>
    <recommendedName>
        <fullName evidence="2">DhaL domain-containing protein</fullName>
    </recommendedName>
</protein>
<dbReference type="NCBIfam" id="TIGR03599">
    <property type="entry name" value="YloV"/>
    <property type="match status" value="1"/>
</dbReference>
<keyword evidence="4" id="KW-1185">Reference proteome</keyword>
<accession>A0A917KBK2</accession>
<dbReference type="SUPFAM" id="SSF101473">
    <property type="entry name" value="DhaL-like"/>
    <property type="match status" value="1"/>
</dbReference>
<evidence type="ECO:0000259" key="2">
    <source>
        <dbReference type="PROSITE" id="PS51480"/>
    </source>
</evidence>
<gene>
    <name evidence="3" type="ORF">GCM10010885_16590</name>
</gene>
<reference evidence="3" key="2">
    <citation type="submission" date="2020-09" db="EMBL/GenBank/DDBJ databases">
        <authorList>
            <person name="Sun Q."/>
            <person name="Ohkuma M."/>
        </authorList>
    </citation>
    <scope>NUCLEOTIDE SEQUENCE</scope>
    <source>
        <strain evidence="3">JCM 18487</strain>
    </source>
</reference>
<dbReference type="EMBL" id="BMOY01000024">
    <property type="protein sequence ID" value="GGJ08121.1"/>
    <property type="molecule type" value="Genomic_DNA"/>
</dbReference>
<dbReference type="Proteomes" id="UP000637695">
    <property type="component" value="Unassembled WGS sequence"/>
</dbReference>
<dbReference type="InterPro" id="IPR048394">
    <property type="entry name" value="FakA-like_M"/>
</dbReference>
<dbReference type="Pfam" id="PF21645">
    <property type="entry name" value="FakA-like_M"/>
    <property type="match status" value="1"/>
</dbReference>
<dbReference type="SMART" id="SM01120">
    <property type="entry name" value="Dak2"/>
    <property type="match status" value="1"/>
</dbReference>
<dbReference type="RefSeq" id="WP_188882370.1">
    <property type="nucleotide sequence ID" value="NZ_BMOY01000024.1"/>
</dbReference>
<dbReference type="AlphaFoldDB" id="A0A917KBK2"/>
<dbReference type="GO" id="GO:0004371">
    <property type="term" value="F:glycerone kinase activity"/>
    <property type="evidence" value="ECO:0007669"/>
    <property type="project" value="InterPro"/>
</dbReference>
<feature type="compositionally biased region" description="Low complexity" evidence="1">
    <location>
        <begin position="323"/>
        <end position="342"/>
    </location>
</feature>
<dbReference type="PANTHER" id="PTHR33434">
    <property type="entry name" value="DEGV DOMAIN-CONTAINING PROTEIN DR_1986-RELATED"/>
    <property type="match status" value="1"/>
</dbReference>
<name>A0A917KBK2_9BACL</name>
<sequence length="582" mass="61258">MANRLVRLDGDRFVAMIKAGHERLRQHVSLVNALNIFPVPDGDTGTNMEMSLAAGVEKLAAQAHWTLAAAAHTLAAGLLMGARGNSGVILSQLFRGFLQLPEETAGVQECAKALAEGVHIAYRAVAKPVEGTMLTVAREGAAAGVKAARQAETLADWMRSVVAAAREALARTPEQLPVLKQAGVVDSGGQGLLFIFEGFLSFLEGKTSADTAPAAAPGSDVHWTDFAAAHVPEEAEYGFCTEVLIRTPQASAAEAALRRSLSGYGTSLLVVAADDLVKVHVHTMEPLRALQDAAGLGELVKIKVENMTLQHQTIRQQARPEATEPQAGGAPAPAVASCSAGADRASAQRVPQSQLPSQTRETAGATRTAVVAVAAGDGLREVFTSLGAAVVLSGGQTMNPSTEEIVAAVSSIDGAAAIVLPNNKNIIMAAEQARQVVGQRAFVVPTISIPQGIAAMLAFLPDLPPHDLAAKMWAAAERVRAGHVVRAVRDSVYQDVAIRANQFLGLIDQTLVEVAEHRNDAALAVLTRMGAADAELLTMFYGRDVPKEEAERLAVLCRERFGVEVELQAGGQPVYDYIMSLE</sequence>
<dbReference type="InterPro" id="IPR050270">
    <property type="entry name" value="DegV_domain_contain"/>
</dbReference>
<feature type="region of interest" description="Disordered" evidence="1">
    <location>
        <begin position="311"/>
        <end position="363"/>
    </location>
</feature>
<dbReference type="InterPro" id="IPR019986">
    <property type="entry name" value="YloV-like"/>
</dbReference>
<dbReference type="PANTHER" id="PTHR33434:SF4">
    <property type="entry name" value="PHOSPHATASE PROTEIN"/>
    <property type="match status" value="1"/>
</dbReference>
<evidence type="ECO:0000313" key="4">
    <source>
        <dbReference type="Proteomes" id="UP000637695"/>
    </source>
</evidence>
<proteinExistence type="predicted"/>
<comment type="caution">
    <text evidence="3">The sequence shown here is derived from an EMBL/GenBank/DDBJ whole genome shotgun (WGS) entry which is preliminary data.</text>
</comment>
<feature type="domain" description="DhaL" evidence="2">
    <location>
        <begin position="11"/>
        <end position="201"/>
    </location>
</feature>
<dbReference type="InterPro" id="IPR033470">
    <property type="entry name" value="FakA-like_C"/>
</dbReference>
<dbReference type="PROSITE" id="PS51480">
    <property type="entry name" value="DHAL"/>
    <property type="match status" value="1"/>
</dbReference>
<dbReference type="GO" id="GO:0006071">
    <property type="term" value="P:glycerol metabolic process"/>
    <property type="evidence" value="ECO:0007669"/>
    <property type="project" value="InterPro"/>
</dbReference>
<evidence type="ECO:0000256" key="1">
    <source>
        <dbReference type="SAM" id="MobiDB-lite"/>
    </source>
</evidence>
<dbReference type="Gene3D" id="1.25.40.340">
    <property type="match status" value="1"/>
</dbReference>
<dbReference type="InterPro" id="IPR004007">
    <property type="entry name" value="DhaL_dom"/>
</dbReference>
<dbReference type="SMART" id="SM01121">
    <property type="entry name" value="Dak1_2"/>
    <property type="match status" value="1"/>
</dbReference>
<dbReference type="Pfam" id="PF02734">
    <property type="entry name" value="Dak2"/>
    <property type="match status" value="1"/>
</dbReference>
<organism evidence="3 4">
    <name type="scientific">Alicyclobacillus cellulosilyticus</name>
    <dbReference type="NCBI Taxonomy" id="1003997"/>
    <lineage>
        <taxon>Bacteria</taxon>
        <taxon>Bacillati</taxon>
        <taxon>Bacillota</taxon>
        <taxon>Bacilli</taxon>
        <taxon>Bacillales</taxon>
        <taxon>Alicyclobacillaceae</taxon>
        <taxon>Alicyclobacillus</taxon>
    </lineage>
</organism>